<feature type="region of interest" description="Disordered" evidence="1">
    <location>
        <begin position="193"/>
        <end position="249"/>
    </location>
</feature>
<feature type="compositionally biased region" description="Polar residues" evidence="1">
    <location>
        <begin position="616"/>
        <end position="630"/>
    </location>
</feature>
<feature type="region of interest" description="Disordered" evidence="1">
    <location>
        <begin position="349"/>
        <end position="376"/>
    </location>
</feature>
<feature type="compositionally biased region" description="Low complexity" evidence="1">
    <location>
        <begin position="715"/>
        <end position="745"/>
    </location>
</feature>
<feature type="compositionally biased region" description="Low complexity" evidence="1">
    <location>
        <begin position="275"/>
        <end position="307"/>
    </location>
</feature>
<dbReference type="STRING" id="765915.A0A1Y2HNQ3"/>
<accession>A0A1Y2HNQ3</accession>
<feature type="region of interest" description="Disordered" evidence="1">
    <location>
        <begin position="1"/>
        <end position="26"/>
    </location>
</feature>
<evidence type="ECO:0000313" key="3">
    <source>
        <dbReference type="Proteomes" id="UP000193411"/>
    </source>
</evidence>
<feature type="region of interest" description="Disordered" evidence="1">
    <location>
        <begin position="414"/>
        <end position="528"/>
    </location>
</feature>
<feature type="compositionally biased region" description="Low complexity" evidence="1">
    <location>
        <begin position="692"/>
        <end position="706"/>
    </location>
</feature>
<feature type="compositionally biased region" description="Low complexity" evidence="1">
    <location>
        <begin position="504"/>
        <end position="517"/>
    </location>
</feature>
<feature type="region of interest" description="Disordered" evidence="1">
    <location>
        <begin position="82"/>
        <end position="136"/>
    </location>
</feature>
<feature type="non-terminal residue" evidence="2">
    <location>
        <position position="745"/>
    </location>
</feature>
<comment type="caution">
    <text evidence="2">The sequence shown here is derived from an EMBL/GenBank/DDBJ whole genome shotgun (WGS) entry which is preliminary data.</text>
</comment>
<feature type="compositionally biased region" description="Polar residues" evidence="1">
    <location>
        <begin position="651"/>
        <end position="662"/>
    </location>
</feature>
<feature type="compositionally biased region" description="Polar residues" evidence="1">
    <location>
        <begin position="263"/>
        <end position="274"/>
    </location>
</feature>
<dbReference type="EMBL" id="MCFL01000026">
    <property type="protein sequence ID" value="ORZ34762.1"/>
    <property type="molecule type" value="Genomic_DNA"/>
</dbReference>
<feature type="compositionally biased region" description="Polar residues" evidence="1">
    <location>
        <begin position="673"/>
        <end position="690"/>
    </location>
</feature>
<feature type="compositionally biased region" description="Pro residues" evidence="1">
    <location>
        <begin position="423"/>
        <end position="432"/>
    </location>
</feature>
<gene>
    <name evidence="2" type="ORF">BCR44DRAFT_165507</name>
</gene>
<feature type="compositionally biased region" description="Low complexity" evidence="1">
    <location>
        <begin position="366"/>
        <end position="376"/>
    </location>
</feature>
<keyword evidence="3" id="KW-1185">Reference proteome</keyword>
<dbReference type="Proteomes" id="UP000193411">
    <property type="component" value="Unassembled WGS sequence"/>
</dbReference>
<feature type="compositionally biased region" description="Low complexity" evidence="1">
    <location>
        <begin position="119"/>
        <end position="136"/>
    </location>
</feature>
<feature type="compositionally biased region" description="Polar residues" evidence="1">
    <location>
        <begin position="104"/>
        <end position="118"/>
    </location>
</feature>
<protein>
    <submittedName>
        <fullName evidence="2">Uncharacterized protein</fullName>
    </submittedName>
</protein>
<feature type="compositionally biased region" description="Polar residues" evidence="1">
    <location>
        <begin position="198"/>
        <end position="211"/>
    </location>
</feature>
<proteinExistence type="predicted"/>
<reference evidence="2 3" key="1">
    <citation type="submission" date="2016-07" db="EMBL/GenBank/DDBJ databases">
        <title>Pervasive Adenine N6-methylation of Active Genes in Fungi.</title>
        <authorList>
            <consortium name="DOE Joint Genome Institute"/>
            <person name="Mondo S.J."/>
            <person name="Dannebaum R.O."/>
            <person name="Kuo R.C."/>
            <person name="Labutti K."/>
            <person name="Haridas S."/>
            <person name="Kuo A."/>
            <person name="Salamov A."/>
            <person name="Ahrendt S.R."/>
            <person name="Lipzen A."/>
            <person name="Sullivan W."/>
            <person name="Andreopoulos W.B."/>
            <person name="Clum A."/>
            <person name="Lindquist E."/>
            <person name="Daum C."/>
            <person name="Ramamoorthy G.K."/>
            <person name="Gryganskyi A."/>
            <person name="Culley D."/>
            <person name="Magnuson J.K."/>
            <person name="James T.Y."/>
            <person name="O'Malley M.A."/>
            <person name="Stajich J.E."/>
            <person name="Spatafora J.W."/>
            <person name="Visel A."/>
            <person name="Grigoriev I.V."/>
        </authorList>
    </citation>
    <scope>NUCLEOTIDE SEQUENCE [LARGE SCALE GENOMIC DNA]</scope>
    <source>
        <strain evidence="2 3">PL171</strain>
    </source>
</reference>
<feature type="region of interest" description="Disordered" evidence="1">
    <location>
        <begin position="263"/>
        <end position="322"/>
    </location>
</feature>
<feature type="compositionally biased region" description="Polar residues" evidence="1">
    <location>
        <begin position="438"/>
        <end position="447"/>
    </location>
</feature>
<organism evidence="2 3">
    <name type="scientific">Catenaria anguillulae PL171</name>
    <dbReference type="NCBI Taxonomy" id="765915"/>
    <lineage>
        <taxon>Eukaryota</taxon>
        <taxon>Fungi</taxon>
        <taxon>Fungi incertae sedis</taxon>
        <taxon>Blastocladiomycota</taxon>
        <taxon>Blastocladiomycetes</taxon>
        <taxon>Blastocladiales</taxon>
        <taxon>Catenariaceae</taxon>
        <taxon>Catenaria</taxon>
    </lineage>
</organism>
<feature type="compositionally biased region" description="Low complexity" evidence="1">
    <location>
        <begin position="213"/>
        <end position="249"/>
    </location>
</feature>
<evidence type="ECO:0000256" key="1">
    <source>
        <dbReference type="SAM" id="MobiDB-lite"/>
    </source>
</evidence>
<name>A0A1Y2HNQ3_9FUNG</name>
<dbReference type="AlphaFoldDB" id="A0A1Y2HNQ3"/>
<sequence>MHARRRTASQPLPRPQGLPGLDGGANPSAGSKYVASSLSNAATIGSAHLSGVLPFPAPFPGSIPGQFLGLQHVAHLAQQQQQIQQQMQHQMHHQMQHQIQQQQGPPSASGQAPVTSGPATSSAQLTTQQQQHQMQAAMTVPGMNPLAGLPPQYPGYQFPFPTFGYYYPPPAAAAGPPGSFPFRTTPYPSLQRPLYSPFHTQHPQMNVTPVSGATPYSVSQQQQQQAPTTAAPSSTAQTSSSYATSSSGPTTLTFTTSAAPSLASVPTSAASGPMSSVSVPLQSPSQAQAQATPAPAASQSHAQSQPMVHHHHHRHMHHHAHMAAAVQHLPTAAAVAKVHAEYPTVTYPTAAGPARPDTPSAVTMPASSSSVLAPTSSSAGIPAPLITTQPTPLPPPVASVERPILPPILNNPVQLQQQQQSSAPPPLLPPTAPSISSGSPPEQQHTLPFSREHTVESGMEPADQRSGISHMQQQPQNLSPPQNMEPTTWASIASRAGSEHPGSRRGSISSRTGGPSPQGTPVPLPVHVAGSVGLPAQVPGASSSAYSSRLSSPVGMVQSHSSFGGGSAALSPPLIGSSTSGQGMSSGRFVRLASVDEQLRLPPIRALEPPVAPSALSDQGTIASTNSPFQHSSFSTAPPPPSTASHAHNPTATEPSSTSSHRAASLPPAPMSIQFTLPHPQQTHSHSGYTVSPFASSSVHGSSVPPSGSPPPFPSQAQTQQPQTQTQQQQTLQQQSPSSSSHPMI</sequence>
<evidence type="ECO:0000313" key="2">
    <source>
        <dbReference type="EMBL" id="ORZ34762.1"/>
    </source>
</evidence>
<feature type="region of interest" description="Disordered" evidence="1">
    <location>
        <begin position="604"/>
        <end position="745"/>
    </location>
</feature>
<feature type="compositionally biased region" description="Low complexity" evidence="1">
    <location>
        <begin position="472"/>
        <end position="482"/>
    </location>
</feature>
<feature type="compositionally biased region" description="Basic residues" evidence="1">
    <location>
        <begin position="308"/>
        <end position="321"/>
    </location>
</feature>